<gene>
    <name evidence="1" type="ORF">NDU88_008497</name>
</gene>
<comment type="caution">
    <text evidence="1">The sequence shown here is derived from an EMBL/GenBank/DDBJ whole genome shotgun (WGS) entry which is preliminary data.</text>
</comment>
<dbReference type="EMBL" id="JANPWB010000011">
    <property type="protein sequence ID" value="KAJ1130141.1"/>
    <property type="molecule type" value="Genomic_DNA"/>
</dbReference>
<proteinExistence type="predicted"/>
<organism evidence="1 2">
    <name type="scientific">Pleurodeles waltl</name>
    <name type="common">Iberian ribbed newt</name>
    <dbReference type="NCBI Taxonomy" id="8319"/>
    <lineage>
        <taxon>Eukaryota</taxon>
        <taxon>Metazoa</taxon>
        <taxon>Chordata</taxon>
        <taxon>Craniata</taxon>
        <taxon>Vertebrata</taxon>
        <taxon>Euteleostomi</taxon>
        <taxon>Amphibia</taxon>
        <taxon>Batrachia</taxon>
        <taxon>Caudata</taxon>
        <taxon>Salamandroidea</taxon>
        <taxon>Salamandridae</taxon>
        <taxon>Pleurodelinae</taxon>
        <taxon>Pleurodeles</taxon>
    </lineage>
</organism>
<name>A0AAV7PPM7_PLEWA</name>
<dbReference type="AlphaFoldDB" id="A0AAV7PPM7"/>
<sequence>MQSCAQASRPPSRPGGRFRHRAHFAVTRGALSRLAPSCESTPQSGLRSARQRRFFAQLFTGPSGARNLGVRHLRDLGHAPINASDCSKIIDMNAGNSPNPDINPKGYNKDSIPLKGMFKALISVEK</sequence>
<protein>
    <submittedName>
        <fullName evidence="1">Uncharacterized protein</fullName>
    </submittedName>
</protein>
<reference evidence="1" key="1">
    <citation type="journal article" date="2022" name="bioRxiv">
        <title>Sequencing and chromosome-scale assembly of the giantPleurodeles waltlgenome.</title>
        <authorList>
            <person name="Brown T."/>
            <person name="Elewa A."/>
            <person name="Iarovenko S."/>
            <person name="Subramanian E."/>
            <person name="Araus A.J."/>
            <person name="Petzold A."/>
            <person name="Susuki M."/>
            <person name="Suzuki K.-i.T."/>
            <person name="Hayashi T."/>
            <person name="Toyoda A."/>
            <person name="Oliveira C."/>
            <person name="Osipova E."/>
            <person name="Leigh N.D."/>
            <person name="Simon A."/>
            <person name="Yun M.H."/>
        </authorList>
    </citation>
    <scope>NUCLEOTIDE SEQUENCE</scope>
    <source>
        <strain evidence="1">20211129_DDA</strain>
        <tissue evidence="1">Liver</tissue>
    </source>
</reference>
<accession>A0AAV7PPM7</accession>
<dbReference type="Proteomes" id="UP001066276">
    <property type="component" value="Chromosome 7"/>
</dbReference>
<keyword evidence="2" id="KW-1185">Reference proteome</keyword>
<evidence type="ECO:0000313" key="1">
    <source>
        <dbReference type="EMBL" id="KAJ1130141.1"/>
    </source>
</evidence>
<evidence type="ECO:0000313" key="2">
    <source>
        <dbReference type="Proteomes" id="UP001066276"/>
    </source>
</evidence>